<dbReference type="InterPro" id="IPR054351">
    <property type="entry name" value="NADH_UbQ_OxRdtase_ferredoxin"/>
</dbReference>
<dbReference type="PROSITE" id="PS00641">
    <property type="entry name" value="COMPLEX1_75K_1"/>
    <property type="match status" value="1"/>
</dbReference>
<dbReference type="InterPro" id="IPR006656">
    <property type="entry name" value="Mopterin_OxRdtase"/>
</dbReference>
<dbReference type="InterPro" id="IPR050123">
    <property type="entry name" value="Prok_molybdopt-oxidoreductase"/>
</dbReference>
<dbReference type="CDD" id="cd00207">
    <property type="entry name" value="fer2"/>
    <property type="match status" value="1"/>
</dbReference>
<dbReference type="InterPro" id="IPR000283">
    <property type="entry name" value="NADH_UbQ_OxRdtase_75kDa_su_CS"/>
</dbReference>
<dbReference type="PROSITE" id="PS51839">
    <property type="entry name" value="4FE4S_HC3"/>
    <property type="match status" value="1"/>
</dbReference>
<gene>
    <name evidence="1" type="primary">nuoG</name>
    <name evidence="1" type="ORF">ABVT43_05270</name>
</gene>
<dbReference type="Gene3D" id="3.40.228.10">
    <property type="entry name" value="Dimethylsulfoxide Reductase, domain 2"/>
    <property type="match status" value="1"/>
</dbReference>
<sequence>MGKVKIEIDGQILEAEVGSMIIEAADAVDVYIPRFCYHKKLSVAANCRMCMVEVANLPKAVPACATPVAEGMVIKTQSNKAIDAQKAVMEFLLINHPLDCPVCDQGGECELQDLAMEFGEDVSRFTEGKRAVEDKDLGPLIATDMTRCIHCTRCVRFGQEIVGIREIGATGRGEHMEIGTYIEASMESEVSANIIDLCPVGALTAKPSRFKARPWELTEADSIAAHDCLGSNVHIHHRRGEIIRVVPKENESINEVWLSDRDRFSYQALTEGERLLKPRIKQNGRWQDTDWQTALNTVVTQMKRIIGGSNGQSFGLLTGSNVTTEEAYLAQKLMRGAGCHNIDFRTRRRDFSGDDRGSVRSGLNFPMANLDTMDATLLVAADLRHEQPLTTLRVRKSTGFGKVMAINPFDGEYNFRLHQEIQPAANRLAHEFACVVAIADKLKPDILNAETKEWLSVFSPSETHEAIARCLFDAQAACILMGNFVQEHPQAETINWLAELLATVTQSDWGYMTQGCNAAGNKIAGAVPCQSAVGGKSERGKNARQMLTEGLKGYMLINCEPDVESLWPQESLNHLNQADCVIVLTPFADGRVPEYADIMLPIAGCYETSGTYVNVEGIWQTFAAAVNAPGEARPAWKVLRVLANLLDLPGFEYESSKQVIEELREKFDAVGEAKVSRKIPAPLQNLEEHEVARQSLGLYMVDSMVRRAKALQRTPKASTHPISISPVKT</sequence>
<dbReference type="EMBL" id="JBEVCJ010000004">
    <property type="protein sequence ID" value="MET1254531.1"/>
    <property type="molecule type" value="Genomic_DNA"/>
</dbReference>
<dbReference type="InterPro" id="IPR001041">
    <property type="entry name" value="2Fe-2S_ferredoxin-type"/>
</dbReference>
<dbReference type="Gene3D" id="3.10.20.740">
    <property type="match status" value="1"/>
</dbReference>
<accession>A0ABV2BRM6</accession>
<dbReference type="PROSITE" id="PS51085">
    <property type="entry name" value="2FE2S_FER_2"/>
    <property type="match status" value="1"/>
</dbReference>
<dbReference type="PANTHER" id="PTHR43105">
    <property type="entry name" value="RESPIRATORY NITRATE REDUCTASE"/>
    <property type="match status" value="1"/>
</dbReference>
<dbReference type="Proteomes" id="UP001548189">
    <property type="component" value="Unassembled WGS sequence"/>
</dbReference>
<proteinExistence type="predicted"/>
<dbReference type="Pfam" id="PF00384">
    <property type="entry name" value="Molybdopterin"/>
    <property type="match status" value="1"/>
</dbReference>
<dbReference type="InterPro" id="IPR006963">
    <property type="entry name" value="Mopterin_OxRdtase_4Fe-4S_dom"/>
</dbReference>
<organism evidence="1 2">
    <name type="scientific">Aliikangiella maris</name>
    <dbReference type="NCBI Taxonomy" id="3162458"/>
    <lineage>
        <taxon>Bacteria</taxon>
        <taxon>Pseudomonadati</taxon>
        <taxon>Pseudomonadota</taxon>
        <taxon>Gammaproteobacteria</taxon>
        <taxon>Oceanospirillales</taxon>
        <taxon>Pleioneaceae</taxon>
        <taxon>Aliikangiella</taxon>
    </lineage>
</organism>
<evidence type="ECO:0000313" key="1">
    <source>
        <dbReference type="EMBL" id="MET1254531.1"/>
    </source>
</evidence>
<dbReference type="PROSITE" id="PS51669">
    <property type="entry name" value="4FE4S_MOW_BIS_MGD"/>
    <property type="match status" value="1"/>
</dbReference>
<dbReference type="Gene3D" id="3.40.50.740">
    <property type="match status" value="2"/>
</dbReference>
<dbReference type="InterPro" id="IPR010228">
    <property type="entry name" value="NADH_UbQ_OxRdtase_Gsu"/>
</dbReference>
<protein>
    <submittedName>
        <fullName evidence="1">NADH-quinone oxidoreductase subunit NuoG</fullName>
    </submittedName>
</protein>
<reference evidence="1 2" key="1">
    <citation type="submission" date="2024-06" db="EMBL/GenBank/DDBJ databases">
        <authorList>
            <person name="Li F."/>
        </authorList>
    </citation>
    <scope>NUCLEOTIDE SEQUENCE [LARGE SCALE GENOMIC DNA]</scope>
    <source>
        <strain evidence="1 2">GXAS 311</strain>
    </source>
</reference>
<dbReference type="NCBIfam" id="TIGR01973">
    <property type="entry name" value="NuoG"/>
    <property type="match status" value="1"/>
</dbReference>
<dbReference type="Pfam" id="PF10588">
    <property type="entry name" value="NADH-G_4Fe-4S_3"/>
    <property type="match status" value="1"/>
</dbReference>
<dbReference type="SMART" id="SM00929">
    <property type="entry name" value="NADH-G_4Fe-4S_3"/>
    <property type="match status" value="1"/>
</dbReference>
<keyword evidence="2" id="KW-1185">Reference proteome</keyword>
<dbReference type="Pfam" id="PF22151">
    <property type="entry name" value="Fer4_NDSU1"/>
    <property type="match status" value="1"/>
</dbReference>
<dbReference type="SUPFAM" id="SSF54862">
    <property type="entry name" value="4Fe-4S ferredoxins"/>
    <property type="match status" value="1"/>
</dbReference>
<dbReference type="Pfam" id="PF22117">
    <property type="entry name" value="Fer4_Nqo3"/>
    <property type="match status" value="1"/>
</dbReference>
<dbReference type="InterPro" id="IPR019574">
    <property type="entry name" value="NADH_UbQ_OxRdtase_Gsu_4Fe4S-bd"/>
</dbReference>
<dbReference type="PANTHER" id="PTHR43105:SF13">
    <property type="entry name" value="NADH-UBIQUINONE OXIDOREDUCTASE 75 KDA SUBUNIT, MITOCHONDRIAL"/>
    <property type="match status" value="1"/>
</dbReference>
<dbReference type="SUPFAM" id="SSF53706">
    <property type="entry name" value="Formate dehydrogenase/DMSO reductase, domains 1-3"/>
    <property type="match status" value="1"/>
</dbReference>
<dbReference type="Pfam" id="PF13510">
    <property type="entry name" value="Fer2_4"/>
    <property type="match status" value="1"/>
</dbReference>
<evidence type="ECO:0000313" key="2">
    <source>
        <dbReference type="Proteomes" id="UP001548189"/>
    </source>
</evidence>
<name>A0ABV2BRM6_9GAMM</name>
<dbReference type="PROSITE" id="PS00643">
    <property type="entry name" value="COMPLEX1_75K_3"/>
    <property type="match status" value="1"/>
</dbReference>
<dbReference type="Gene3D" id="3.30.70.20">
    <property type="match status" value="1"/>
</dbReference>
<dbReference type="SUPFAM" id="SSF54292">
    <property type="entry name" value="2Fe-2S ferredoxin-like"/>
    <property type="match status" value="1"/>
</dbReference>
<dbReference type="PROSITE" id="PS00642">
    <property type="entry name" value="COMPLEX1_75K_2"/>
    <property type="match status" value="1"/>
</dbReference>
<comment type="caution">
    <text evidence="1">The sequence shown here is derived from an EMBL/GenBank/DDBJ whole genome shotgun (WGS) entry which is preliminary data.</text>
</comment>
<dbReference type="InterPro" id="IPR036010">
    <property type="entry name" value="2Fe-2S_ferredoxin-like_sf"/>
</dbReference>